<comment type="catalytic activity">
    <reaction evidence="4">
        <text>alpha-D-galactosyl-(1-&gt;3)-1D-myo-inositol + sucrose = raffinose + myo-inositol</text>
        <dbReference type="Rhea" id="RHEA:20161"/>
        <dbReference type="ChEBI" id="CHEBI:16634"/>
        <dbReference type="ChEBI" id="CHEBI:17268"/>
        <dbReference type="ChEBI" id="CHEBI:17505"/>
        <dbReference type="ChEBI" id="CHEBI:17992"/>
        <dbReference type="EC" id="2.4.1.82"/>
    </reaction>
</comment>
<keyword evidence="6" id="KW-1185">Reference proteome</keyword>
<dbReference type="Pfam" id="PF05691">
    <property type="entry name" value="Raffinose_syn"/>
    <property type="match status" value="2"/>
</dbReference>
<comment type="caution">
    <text evidence="5">The sequence shown here is derived from an EMBL/GenBank/DDBJ whole genome shotgun (WGS) entry which is preliminary data.</text>
</comment>
<accession>A0AAD5S162</accession>
<protein>
    <submittedName>
        <fullName evidence="5">Uncharacterized protein</fullName>
    </submittedName>
</protein>
<feature type="non-terminal residue" evidence="5">
    <location>
        <position position="297"/>
    </location>
</feature>
<dbReference type="InterPro" id="IPR013785">
    <property type="entry name" value="Aldolase_TIM"/>
</dbReference>
<keyword evidence="3" id="KW-0119">Carbohydrate metabolism</keyword>
<dbReference type="InterPro" id="IPR017853">
    <property type="entry name" value="GH"/>
</dbReference>
<gene>
    <name evidence="5" type="ORF">HK097_005784</name>
</gene>
<dbReference type="Proteomes" id="UP001212841">
    <property type="component" value="Unassembled WGS sequence"/>
</dbReference>
<dbReference type="InterPro" id="IPR008811">
    <property type="entry name" value="Glycosyl_hydrolases_36"/>
</dbReference>
<evidence type="ECO:0000256" key="2">
    <source>
        <dbReference type="ARBA" id="ARBA00007240"/>
    </source>
</evidence>
<proteinExistence type="inferred from homology"/>
<comment type="catalytic activity">
    <reaction evidence="1">
        <text>Hydrolysis of terminal, non-reducing alpha-D-galactose residues in alpha-D-galactosides, including galactose oligosaccharides, galactomannans and galactolipids.</text>
        <dbReference type="EC" id="3.2.1.22"/>
    </reaction>
</comment>
<name>A0AAD5S162_9FUNG</name>
<reference evidence="5" key="1">
    <citation type="submission" date="2020-05" db="EMBL/GenBank/DDBJ databases">
        <title>Phylogenomic resolution of chytrid fungi.</title>
        <authorList>
            <person name="Stajich J.E."/>
            <person name="Amses K."/>
            <person name="Simmons R."/>
            <person name="Seto K."/>
            <person name="Myers J."/>
            <person name="Bonds A."/>
            <person name="Quandt C.A."/>
            <person name="Barry K."/>
            <person name="Liu P."/>
            <person name="Grigoriev I."/>
            <person name="Longcore J.E."/>
            <person name="James T.Y."/>
        </authorList>
    </citation>
    <scope>NUCLEOTIDE SEQUENCE</scope>
    <source>
        <strain evidence="5">JEL0318</strain>
    </source>
</reference>
<dbReference type="SUPFAM" id="SSF51445">
    <property type="entry name" value="(Trans)glycosidases"/>
    <property type="match status" value="1"/>
</dbReference>
<dbReference type="PANTHER" id="PTHR31268:SF32">
    <property type="entry name" value="GALACTINOL--SUCROSE GALACTOSYLTRANSFERASE 2-RELATED"/>
    <property type="match status" value="1"/>
</dbReference>
<evidence type="ECO:0000256" key="4">
    <source>
        <dbReference type="ARBA" id="ARBA00049426"/>
    </source>
</evidence>
<comment type="similarity">
    <text evidence="2">Belongs to the glycosyl hydrolases 36 family.</text>
</comment>
<organism evidence="5 6">
    <name type="scientific">Rhizophlyctis rosea</name>
    <dbReference type="NCBI Taxonomy" id="64517"/>
    <lineage>
        <taxon>Eukaryota</taxon>
        <taxon>Fungi</taxon>
        <taxon>Fungi incertae sedis</taxon>
        <taxon>Chytridiomycota</taxon>
        <taxon>Chytridiomycota incertae sedis</taxon>
        <taxon>Chytridiomycetes</taxon>
        <taxon>Rhizophlyctidales</taxon>
        <taxon>Rhizophlyctidaceae</taxon>
        <taxon>Rhizophlyctis</taxon>
    </lineage>
</organism>
<evidence type="ECO:0000313" key="6">
    <source>
        <dbReference type="Proteomes" id="UP001212841"/>
    </source>
</evidence>
<dbReference type="Gene3D" id="3.20.20.70">
    <property type="entry name" value="Aldolase class I"/>
    <property type="match status" value="1"/>
</dbReference>
<dbReference type="GO" id="GO:0047274">
    <property type="term" value="F:galactinol-sucrose galactosyltransferase activity"/>
    <property type="evidence" value="ECO:0007669"/>
    <property type="project" value="UniProtKB-EC"/>
</dbReference>
<dbReference type="GO" id="GO:0004557">
    <property type="term" value="F:alpha-galactosidase activity"/>
    <property type="evidence" value="ECO:0007669"/>
    <property type="project" value="UniProtKB-EC"/>
</dbReference>
<evidence type="ECO:0000256" key="3">
    <source>
        <dbReference type="ARBA" id="ARBA00023277"/>
    </source>
</evidence>
<sequence>RKTHHLLIDRSGPWWYEPRPGLSSFNFQKNADAQLLFFQSSNDPDNIVCVIPLYHAYLKTVSEEGVEVRFTGFEERGNVDCWVGVGKDVYEVLRVGAEVVRGYLGFGGPSDIVDGRREEAEGEFFYDWFGWCSWNAFYQGVNQDNVLSSLKEYKDLDIPIAVVLIDDGWQNVNKGMVDFGFNSKFPSGSGIIKEIKQKFNIRQVGVWHAIIGYWDGINTTGPLSKKYKLRHFKNDNDNGAVVVDEKDVARFYEDWHNHLRKEGVDWFKVDDQVSTIIHFAELLQNLMEDMELMESVW</sequence>
<dbReference type="PANTHER" id="PTHR31268">
    <property type="match status" value="1"/>
</dbReference>
<evidence type="ECO:0000256" key="1">
    <source>
        <dbReference type="ARBA" id="ARBA00001255"/>
    </source>
</evidence>
<dbReference type="EMBL" id="JADGJD010002706">
    <property type="protein sequence ID" value="KAJ3029504.1"/>
    <property type="molecule type" value="Genomic_DNA"/>
</dbReference>
<evidence type="ECO:0000313" key="5">
    <source>
        <dbReference type="EMBL" id="KAJ3029504.1"/>
    </source>
</evidence>
<dbReference type="AlphaFoldDB" id="A0AAD5S162"/>